<evidence type="ECO:0000256" key="1">
    <source>
        <dbReference type="SAM" id="Coils"/>
    </source>
</evidence>
<dbReference type="RefSeq" id="XP_007325529.1">
    <property type="nucleotide sequence ID" value="XM_007325467.1"/>
</dbReference>
<organism evidence="5 6">
    <name type="scientific">Agaricus bisporus var. burnettii (strain JB137-S8 / ATCC MYA-4627 / FGSC 10392)</name>
    <name type="common">White button mushroom</name>
    <dbReference type="NCBI Taxonomy" id="597362"/>
    <lineage>
        <taxon>Eukaryota</taxon>
        <taxon>Fungi</taxon>
        <taxon>Dikarya</taxon>
        <taxon>Basidiomycota</taxon>
        <taxon>Agaricomycotina</taxon>
        <taxon>Agaricomycetes</taxon>
        <taxon>Agaricomycetidae</taxon>
        <taxon>Agaricales</taxon>
        <taxon>Agaricineae</taxon>
        <taxon>Agaricaceae</taxon>
        <taxon>Agaricus</taxon>
    </lineage>
</organism>
<dbReference type="InterPro" id="IPR036188">
    <property type="entry name" value="FAD/NAD-bd_sf"/>
</dbReference>
<feature type="compositionally biased region" description="Basic and acidic residues" evidence="2">
    <location>
        <begin position="166"/>
        <end position="212"/>
    </location>
</feature>
<feature type="transmembrane region" description="Helical" evidence="3">
    <location>
        <begin position="541"/>
        <end position="559"/>
    </location>
</feature>
<dbReference type="CDD" id="cd22265">
    <property type="entry name" value="UDM1_RNF168"/>
    <property type="match status" value="1"/>
</dbReference>
<evidence type="ECO:0000256" key="2">
    <source>
        <dbReference type="SAM" id="MobiDB-lite"/>
    </source>
</evidence>
<feature type="compositionally biased region" description="Acidic residues" evidence="2">
    <location>
        <begin position="31"/>
        <end position="48"/>
    </location>
</feature>
<feature type="region of interest" description="Disordered" evidence="2">
    <location>
        <begin position="1"/>
        <end position="50"/>
    </location>
</feature>
<feature type="domain" description="Micro-fibrillar-associated protein 1 C-terminal" evidence="4">
    <location>
        <begin position="143"/>
        <end position="351"/>
    </location>
</feature>
<keyword evidence="3" id="KW-1133">Transmembrane helix</keyword>
<sequence>MSTVQRKQAPRLPRPAARYWKGKAPKGVAEVESDDSDEELEQQQEDGDVLIKDAGDIDVEGAEEDNEGMQLSGVRADLKKGSMNITLKDVSVSKDGNVIVAGRLESGKTEMEIEESSEESEEEEEEAAVKEESEEESSEYESESEDEAPKPLFRPVFVPKRARATIAEKEALAEESEEVQKKREQEAEERRKQSHDMVAESIRRELAEKEKEDEVPDIDDTDGLDPTGEFEAWRLRELGRIKKQKEEELLREQEREEIERRRALPEEQRLKEDTEKAEKSRAEKSKGQQKFLQKYWHKGAFHQDEEILKRHDFTEATESTVDVSLLPKVMQVRNFGKRSRTKYTHLLDQDTTAGNGGFGGNAPVKHGGTGTDSGGCFLCGGPHLKKEAGQMLLRQAHECVMEIHKELTNEIPTVNSGTKNMNTDKGKIEVVQVGIEMITEIKESSELIRGRGRDRPALGRDTGSKEEGMILWMMVIGRRGAVWTEFIGSICMAQRGPFGNGVTSSGSTGSVNIRSEAFLSAAFRNSCPSLPCRPCFMPRRVKVAVVGSGLAGLTSAWLLTRPLNNRDVEFDVHLFEKADTFGMDAASMSILDSSAQEQWRIDVPMRTFQGGYYPQLLAMYKKVGVKLRPSNFDYSFSLFSPPSAKKKRKITTTFIYNGSSGRSGLSMPSYLADMSLQVKALFLNSFLRKMWTYVVFLFMTMEILFCFIMSAVHAAPFLRPHDLEDKSFGKWAEDVKPTNAVARWIGLDVAWQNYVRDVMVPLWSGMCTATAQDILNYPAVEFLDFIWLTIGTPHYVLANGVRDIATELSKELEHIHLSSPITSIAADPDAPHLASLTCMTASGEETIISGFHHIIFATEADTAASILRGFASSISDSAHLDGGAFSDHLQQQVIVLNKFKYRTVVVVNHTDNTLLPDDIRDRRELNLVYHHGGEPGIFVEGPDRDSSVCVPSSYAMVTHILPKPDDYSPNLPTIYQTTNPYIPPKKDSILCSSKLRRAIPTVEARKALQGFCQEDGRRWWECPAVCKTKLGPLQGAGRLLDRSHPGIWICGSYAFPGIPFLEGCVVSAKNVVIQGIFECEKTKLQEEPWMA</sequence>
<dbReference type="Pfam" id="PF13450">
    <property type="entry name" value="NAD_binding_8"/>
    <property type="match status" value="1"/>
</dbReference>
<keyword evidence="6" id="KW-1185">Reference proteome</keyword>
<dbReference type="KEGG" id="abp:AGABI1DRAFT103801"/>
<evidence type="ECO:0000313" key="5">
    <source>
        <dbReference type="EMBL" id="EKM83662.1"/>
    </source>
</evidence>
<dbReference type="InterPro" id="IPR009730">
    <property type="entry name" value="MFAP1_C"/>
</dbReference>
<keyword evidence="3" id="KW-0812">Transmembrane</keyword>
<keyword evidence="1" id="KW-0175">Coiled coil</keyword>
<feature type="coiled-coil region" evidence="1">
    <location>
        <begin position="235"/>
        <end position="262"/>
    </location>
</feature>
<dbReference type="Gene3D" id="3.50.50.60">
    <property type="entry name" value="FAD/NAD(P)-binding domain"/>
    <property type="match status" value="1"/>
</dbReference>
<dbReference type="OrthoDB" id="1111734at2759"/>
<dbReference type="HOGENOM" id="CLU_315478_0_0_1"/>
<dbReference type="InParanoid" id="K5XJY8"/>
<accession>K5XJY8</accession>
<name>K5XJY8_AGABU</name>
<dbReference type="PANTHER" id="PTHR15327">
    <property type="entry name" value="MICROFIBRIL-ASSOCIATED PROTEIN"/>
    <property type="match status" value="1"/>
</dbReference>
<dbReference type="eggNOG" id="KOG1425">
    <property type="taxonomic scope" value="Eukaryota"/>
</dbReference>
<gene>
    <name evidence="5" type="ORF">AGABI1DRAFT_103801</name>
</gene>
<evidence type="ECO:0000313" key="6">
    <source>
        <dbReference type="Proteomes" id="UP000008493"/>
    </source>
</evidence>
<dbReference type="STRING" id="597362.K5XJY8"/>
<dbReference type="EMBL" id="JH971385">
    <property type="protein sequence ID" value="EKM83662.1"/>
    <property type="molecule type" value="Genomic_DNA"/>
</dbReference>
<reference evidence="6" key="1">
    <citation type="journal article" date="2012" name="Proc. Natl. Acad. Sci. U.S.A.">
        <title>Genome sequence of the button mushroom Agaricus bisporus reveals mechanisms governing adaptation to a humic-rich ecological niche.</title>
        <authorList>
            <person name="Morin E."/>
            <person name="Kohler A."/>
            <person name="Baker A.R."/>
            <person name="Foulongne-Oriol M."/>
            <person name="Lombard V."/>
            <person name="Nagy L.G."/>
            <person name="Ohm R.A."/>
            <person name="Patyshakuliyeva A."/>
            <person name="Brun A."/>
            <person name="Aerts A.L."/>
            <person name="Bailey A.M."/>
            <person name="Billette C."/>
            <person name="Coutinho P.M."/>
            <person name="Deakin G."/>
            <person name="Doddapaneni H."/>
            <person name="Floudas D."/>
            <person name="Grimwood J."/>
            <person name="Hilden K."/>
            <person name="Kuees U."/>
            <person name="LaButti K.M."/>
            <person name="Lapidus A."/>
            <person name="Lindquist E.A."/>
            <person name="Lucas S.M."/>
            <person name="Murat C."/>
            <person name="Riley R.W."/>
            <person name="Salamov A.A."/>
            <person name="Schmutz J."/>
            <person name="Subramanian V."/>
            <person name="Woesten H.A.B."/>
            <person name="Xu J."/>
            <person name="Eastwood D.C."/>
            <person name="Foster G.D."/>
            <person name="Sonnenberg A.S."/>
            <person name="Cullen D."/>
            <person name="de Vries R.P."/>
            <person name="Lundell T."/>
            <person name="Hibbett D.S."/>
            <person name="Henrissat B."/>
            <person name="Burton K.S."/>
            <person name="Kerrigan R.W."/>
            <person name="Challen M.P."/>
            <person name="Grigoriev I.V."/>
            <person name="Martin F."/>
        </authorList>
    </citation>
    <scope>NUCLEOTIDE SEQUENCE [LARGE SCALE GENOMIC DNA]</scope>
    <source>
        <strain evidence="6">JB137-S8 / ATCC MYA-4627 / FGSC 10392</strain>
    </source>
</reference>
<dbReference type="AlphaFoldDB" id="K5XJY8"/>
<feature type="region of interest" description="Disordered" evidence="2">
    <location>
        <begin position="267"/>
        <end position="290"/>
    </location>
</feature>
<dbReference type="SUPFAM" id="SSF51905">
    <property type="entry name" value="FAD/NAD(P)-binding domain"/>
    <property type="match status" value="1"/>
</dbReference>
<dbReference type="InterPro" id="IPR033194">
    <property type="entry name" value="MFAP1"/>
</dbReference>
<keyword evidence="3" id="KW-0472">Membrane</keyword>
<dbReference type="OMA" id="GFHHIIF"/>
<feature type="compositionally biased region" description="Basic and acidic residues" evidence="2">
    <location>
        <begin position="267"/>
        <end position="286"/>
    </location>
</feature>
<feature type="compositionally biased region" description="Acidic residues" evidence="2">
    <location>
        <begin position="213"/>
        <end position="223"/>
    </location>
</feature>
<protein>
    <recommendedName>
        <fullName evidence="4">Micro-fibrillar-associated protein 1 C-terminal domain-containing protein</fullName>
    </recommendedName>
</protein>
<feature type="region of interest" description="Disordered" evidence="2">
    <location>
        <begin position="102"/>
        <end position="227"/>
    </location>
</feature>
<dbReference type="Proteomes" id="UP000008493">
    <property type="component" value="Unassembled WGS sequence"/>
</dbReference>
<dbReference type="Pfam" id="PF06991">
    <property type="entry name" value="MFAP1"/>
    <property type="match status" value="1"/>
</dbReference>
<feature type="compositionally biased region" description="Acidic residues" evidence="2">
    <location>
        <begin position="112"/>
        <end position="146"/>
    </location>
</feature>
<evidence type="ECO:0000256" key="3">
    <source>
        <dbReference type="SAM" id="Phobius"/>
    </source>
</evidence>
<feature type="transmembrane region" description="Helical" evidence="3">
    <location>
        <begin position="691"/>
        <end position="712"/>
    </location>
</feature>
<evidence type="ECO:0000259" key="4">
    <source>
        <dbReference type="Pfam" id="PF06991"/>
    </source>
</evidence>
<dbReference type="GeneID" id="18821932"/>
<proteinExistence type="predicted"/>